<dbReference type="EMBL" id="LN609530">
    <property type="protein sequence ID" value="CEF71392.1"/>
    <property type="molecule type" value="Genomic_DNA"/>
</dbReference>
<evidence type="ECO:0000313" key="7">
    <source>
        <dbReference type="WBParaSite" id="SRAE_X000071900.1"/>
    </source>
</evidence>
<dbReference type="InterPro" id="IPR020556">
    <property type="entry name" value="Amidase_CS"/>
</dbReference>
<name>A0A090LT49_STRRB</name>
<dbReference type="InterPro" id="IPR052096">
    <property type="entry name" value="Endocannabinoid_amidase"/>
</dbReference>
<dbReference type="InterPro" id="IPR023631">
    <property type="entry name" value="Amidase_dom"/>
</dbReference>
<dbReference type="GO" id="GO:0009062">
    <property type="term" value="P:fatty acid catabolic process"/>
    <property type="evidence" value="ECO:0007669"/>
    <property type="project" value="TreeGrafter"/>
</dbReference>
<evidence type="ECO:0000313" key="8">
    <source>
        <dbReference type="WormBase" id="SRAE_X000071900"/>
    </source>
</evidence>
<reference evidence="5 6" key="1">
    <citation type="submission" date="2014-09" db="EMBL/GenBank/DDBJ databases">
        <authorList>
            <person name="Martin A.A."/>
        </authorList>
    </citation>
    <scope>NUCLEOTIDE SEQUENCE</scope>
    <source>
        <strain evidence="6">ED321</strain>
        <strain evidence="5">ED321 Heterogonic</strain>
    </source>
</reference>
<feature type="active site" description="Charge relay system" evidence="3">
    <location>
        <position position="217"/>
    </location>
</feature>
<reference evidence="7" key="2">
    <citation type="submission" date="2020-12" db="UniProtKB">
        <authorList>
            <consortium name="WormBaseParasite"/>
        </authorList>
    </citation>
    <scope>IDENTIFICATION</scope>
</reference>
<gene>
    <name evidence="5 7 8" type="ORF">SRAE_X000071900</name>
</gene>
<dbReference type="OMA" id="HELVLFH"/>
<dbReference type="PANTHER" id="PTHR45847">
    <property type="entry name" value="FATTY ACID AMIDE HYDROLASE"/>
    <property type="match status" value="1"/>
</dbReference>
<dbReference type="SUPFAM" id="SSF75304">
    <property type="entry name" value="Amidase signature (AS) enzymes"/>
    <property type="match status" value="1"/>
</dbReference>
<dbReference type="STRING" id="34506.A0A090LT49"/>
<dbReference type="PROSITE" id="PS00571">
    <property type="entry name" value="AMIDASES"/>
    <property type="match status" value="1"/>
</dbReference>
<evidence type="ECO:0000256" key="1">
    <source>
        <dbReference type="ARBA" id="ARBA00009199"/>
    </source>
</evidence>
<keyword evidence="2 5" id="KW-0378">Hydrolase</keyword>
<dbReference type="Pfam" id="PF01425">
    <property type="entry name" value="Amidase"/>
    <property type="match status" value="1"/>
</dbReference>
<feature type="domain" description="Amidase" evidence="4">
    <location>
        <begin position="66"/>
        <end position="537"/>
    </location>
</feature>
<feature type="active site" description="Charge relay system" evidence="3">
    <location>
        <position position="193"/>
    </location>
</feature>
<evidence type="ECO:0000256" key="3">
    <source>
        <dbReference type="PIRSR" id="PIRSR001221-1"/>
    </source>
</evidence>
<dbReference type="WBParaSite" id="SRAE_X000071900.1">
    <property type="protein sequence ID" value="SRAE_X000071900.1"/>
    <property type="gene ID" value="WBGene00266278"/>
</dbReference>
<evidence type="ECO:0000313" key="6">
    <source>
        <dbReference type="Proteomes" id="UP000035682"/>
    </source>
</evidence>
<evidence type="ECO:0000259" key="4">
    <source>
        <dbReference type="Pfam" id="PF01425"/>
    </source>
</evidence>
<organism evidence="5">
    <name type="scientific">Strongyloides ratti</name>
    <name type="common">Parasitic roundworm</name>
    <dbReference type="NCBI Taxonomy" id="34506"/>
    <lineage>
        <taxon>Eukaryota</taxon>
        <taxon>Metazoa</taxon>
        <taxon>Ecdysozoa</taxon>
        <taxon>Nematoda</taxon>
        <taxon>Chromadorea</taxon>
        <taxon>Rhabditida</taxon>
        <taxon>Tylenchina</taxon>
        <taxon>Panagrolaimomorpha</taxon>
        <taxon>Strongyloidoidea</taxon>
        <taxon>Strongyloididae</taxon>
        <taxon>Strongyloides</taxon>
    </lineage>
</organism>
<dbReference type="GeneID" id="36383772"/>
<dbReference type="GO" id="GO:0017064">
    <property type="term" value="F:fatty acid amide hydrolase activity"/>
    <property type="evidence" value="ECO:0007669"/>
    <property type="project" value="TreeGrafter"/>
</dbReference>
<accession>A0A090LT49</accession>
<dbReference type="PANTHER" id="PTHR45847:SF6">
    <property type="entry name" value="FATTY ACID AMIDE HYDROLASE"/>
    <property type="match status" value="1"/>
</dbReference>
<protein>
    <submittedName>
        <fullName evidence="5 7">Fatty-acid amide hydrolase 1</fullName>
    </submittedName>
</protein>
<evidence type="ECO:0000256" key="2">
    <source>
        <dbReference type="ARBA" id="ARBA00022801"/>
    </source>
</evidence>
<feature type="active site" description="Charge relay system" evidence="3">
    <location>
        <position position="118"/>
    </location>
</feature>
<evidence type="ECO:0000313" key="5">
    <source>
        <dbReference type="EMBL" id="CEF71392.1"/>
    </source>
</evidence>
<dbReference type="WormBase" id="SRAE_X000071900">
    <property type="protein sequence ID" value="SRP00465"/>
    <property type="gene ID" value="WBGene00266278"/>
</dbReference>
<keyword evidence="6" id="KW-1185">Reference proteome</keyword>
<dbReference type="Gene3D" id="3.90.1300.10">
    <property type="entry name" value="Amidase signature (AS) domain"/>
    <property type="match status" value="1"/>
</dbReference>
<proteinExistence type="inferred from homology"/>
<dbReference type="InterPro" id="IPR036928">
    <property type="entry name" value="AS_sf"/>
</dbReference>
<sequence length="551" mass="62003">MSQKQLTIAKERLSLRHDEFKGNYDKFIKKHNVTNELANEILSKKLEELIECQSKEETRYKAAHVLIAYIDKCFIINDEFNCIQYFFPEALITAEKLDNLTLEEKNKMPMFGIPFSVKGNFLMPGYPCDLGLAKRYNQIETKKNSIVEHFETLGGIPFCFTTVPQALISLCCSSPLYGITKNPYNKECTPGGSSGGEACLLATGGIPFGIGSDLAGSIRIPASMCGVAAMKPCKETLVGQNSDKGLGGISRLTLCFGFFTKHAYQQEILWKIFFKDGSYCKKVPFNIPCGIKFDNFVKPTKVAYFKTTGFIDPVPSNRRALEDVLEVLKNDGCKLVEFILPPVEELAVVIFNLILPDNGTWLCDAYKGEVVDEYIKPFFKALTIPEFVKRIGSYLAQWISPQVSIMASTGLSDTISLRKVHDDLDKIIDDFIRQFQEEEFDFVICPQFPVPGIPYKNMAYLGATALDMALWNACNFPAGVLTTDKVNEKDIEELDKEYQNVGWNFVLKNVYEGCKHTVGMPIGVQVISLPYQEGKLLQFMTYLEKLMTKKN</sequence>
<dbReference type="CTD" id="36383772"/>
<dbReference type="OrthoDB" id="6428749at2759"/>
<dbReference type="GO" id="GO:0004040">
    <property type="term" value="F:amidase activity"/>
    <property type="evidence" value="ECO:0007669"/>
    <property type="project" value="TreeGrafter"/>
</dbReference>
<comment type="similarity">
    <text evidence="1">Belongs to the amidase family.</text>
</comment>
<dbReference type="RefSeq" id="XP_024510588.1">
    <property type="nucleotide sequence ID" value="XM_024645095.1"/>
</dbReference>
<dbReference type="AlphaFoldDB" id="A0A090LT49"/>
<dbReference type="PIRSF" id="PIRSF001221">
    <property type="entry name" value="Amidase_fungi"/>
    <property type="match status" value="1"/>
</dbReference>
<dbReference type="Proteomes" id="UP000035682">
    <property type="component" value="Unplaced"/>
</dbReference>